<dbReference type="RefSeq" id="WP_114282298.1">
    <property type="nucleotide sequence ID" value="NZ_PSYR01000001.1"/>
</dbReference>
<dbReference type="PANTHER" id="PTHR31611">
    <property type="entry name" value="HIGH-AFFINITY NICKEL TRANSPORT PROTEIN NIC1"/>
    <property type="match status" value="1"/>
</dbReference>
<comment type="caution">
    <text evidence="9">The sequence shown here is derived from an EMBL/GenBank/DDBJ whole genome shotgun (WGS) entry which is preliminary data.</text>
</comment>
<protein>
    <recommendedName>
        <fullName evidence="8">Nickel/cobalt efflux system</fullName>
    </recommendedName>
</protein>
<gene>
    <name evidence="9" type="ORF">C4900_03225</name>
</gene>
<feature type="transmembrane region" description="Helical" evidence="8">
    <location>
        <begin position="40"/>
        <end position="57"/>
    </location>
</feature>
<keyword evidence="7 8" id="KW-0472">Membrane</keyword>
<evidence type="ECO:0000256" key="5">
    <source>
        <dbReference type="ARBA" id="ARBA00022692"/>
    </source>
</evidence>
<evidence type="ECO:0000256" key="1">
    <source>
        <dbReference type="ARBA" id="ARBA00004127"/>
    </source>
</evidence>
<dbReference type="PANTHER" id="PTHR31611:SF0">
    <property type="entry name" value="HIGH-AFFINITY NICKEL TRANSPORT PROTEIN NIC1"/>
    <property type="match status" value="1"/>
</dbReference>
<keyword evidence="4" id="KW-0533">Nickel</keyword>
<keyword evidence="10" id="KW-1185">Reference proteome</keyword>
<dbReference type="GO" id="GO:0015099">
    <property type="term" value="F:nickel cation transmembrane transporter activity"/>
    <property type="evidence" value="ECO:0007669"/>
    <property type="project" value="UniProtKB-UniRule"/>
</dbReference>
<dbReference type="AlphaFoldDB" id="A0A368HHF5"/>
<keyword evidence="5 8" id="KW-0812">Transmembrane</keyword>
<keyword evidence="3 8" id="KW-0813">Transport</keyword>
<dbReference type="GO" id="GO:0005886">
    <property type="term" value="C:plasma membrane"/>
    <property type="evidence" value="ECO:0007669"/>
    <property type="project" value="UniProtKB-SubCell"/>
</dbReference>
<feature type="transmembrane region" description="Helical" evidence="8">
    <location>
        <begin position="186"/>
        <end position="210"/>
    </location>
</feature>
<evidence type="ECO:0000256" key="7">
    <source>
        <dbReference type="ARBA" id="ARBA00023136"/>
    </source>
</evidence>
<dbReference type="EMBL" id="PSYR01000001">
    <property type="protein sequence ID" value="RCN58786.1"/>
    <property type="molecule type" value="Genomic_DNA"/>
</dbReference>
<dbReference type="Proteomes" id="UP000253250">
    <property type="component" value="Unassembled WGS sequence"/>
</dbReference>
<feature type="transmembrane region" description="Helical" evidence="8">
    <location>
        <begin position="264"/>
        <end position="282"/>
    </location>
</feature>
<feature type="transmembrane region" description="Helical" evidence="8">
    <location>
        <begin position="12"/>
        <end position="34"/>
    </location>
</feature>
<evidence type="ECO:0000256" key="8">
    <source>
        <dbReference type="RuleBase" id="RU362101"/>
    </source>
</evidence>
<dbReference type="InterPro" id="IPR004688">
    <property type="entry name" value="Ni/Co_transpt"/>
</dbReference>
<reference evidence="9 10" key="1">
    <citation type="submission" date="2018-02" db="EMBL/GenBank/DDBJ databases">
        <title>Insights into the biology of acidophilic members of the Acidiferrobacteraceae family derived from comparative genomic analyses.</title>
        <authorList>
            <person name="Issotta F."/>
            <person name="Thyssen C."/>
            <person name="Mena C."/>
            <person name="Moya A."/>
            <person name="Bellenberg S."/>
            <person name="Sproer C."/>
            <person name="Covarrubias P.C."/>
            <person name="Sand W."/>
            <person name="Quatrini R."/>
            <person name="Vera M."/>
        </authorList>
    </citation>
    <scope>NUCLEOTIDE SEQUENCE [LARGE SCALE GENOMIC DNA]</scope>
    <source>
        <strain evidence="10">m-1</strain>
    </source>
</reference>
<evidence type="ECO:0000256" key="6">
    <source>
        <dbReference type="ARBA" id="ARBA00022989"/>
    </source>
</evidence>
<feature type="transmembrane region" description="Helical" evidence="8">
    <location>
        <begin position="82"/>
        <end position="105"/>
    </location>
</feature>
<comment type="similarity">
    <text evidence="2 8">Belongs to the NiCoT transporter (TC 2.A.52) family.</text>
</comment>
<dbReference type="InterPro" id="IPR011541">
    <property type="entry name" value="Ni/Co_transpt_high_affinity"/>
</dbReference>
<accession>A0A368HHF5</accession>
<feature type="transmembrane region" description="Helical" evidence="8">
    <location>
        <begin position="125"/>
        <end position="143"/>
    </location>
</feature>
<organism evidence="9 10">
    <name type="scientific">Acidiferrobacter thiooxydans</name>
    <dbReference type="NCBI Taxonomy" id="163359"/>
    <lineage>
        <taxon>Bacteria</taxon>
        <taxon>Pseudomonadati</taxon>
        <taxon>Pseudomonadota</taxon>
        <taxon>Gammaproteobacteria</taxon>
        <taxon>Acidiferrobacterales</taxon>
        <taxon>Acidiferrobacteraceae</taxon>
        <taxon>Acidiferrobacter</taxon>
    </lineage>
</organism>
<sequence length="365" mass="38588">MRLQGAARWARLGYGPLGVVAVLNGLALCGLWDLRALGPAAVGMGVLAYGFGLRHAFDLDHITAIDTVTRALRDGRRRSSGVGLYFSLGHSSVVMLFSLLVATIVRQTSPTMAWLSHTGALTGTAVSAAFLLVMGGSNLAILLRPGRLGDRAHGRTSPRPVRQAGGLLVHVLSAVFRLVRRDWQMYFVGALFGLGFDTATEVAVLGVSAAMARHGAVSLAQIMVFPLLFTAGMTLLDTLDGLAVARLYDWAVRNPGHRDRLNRALTGCGVLVAFMVSIWEWTRLWGATQGVLTASKSPGSLDFSAAGGMFTAVLLAAWLVGWLWYRRGAAACAAGPQAPSTKGAIETTDAQAPASDQMAMDADVN</sequence>
<proteinExistence type="inferred from homology"/>
<dbReference type="OrthoDB" id="9776706at2"/>
<comment type="subcellular location">
    <subcellularLocation>
        <location evidence="8">Cell membrane</location>
        <topology evidence="8">Multi-pass membrane protein</topology>
    </subcellularLocation>
    <subcellularLocation>
        <location evidence="1">Endomembrane system</location>
        <topology evidence="1">Multi-pass membrane protein</topology>
    </subcellularLocation>
</comment>
<evidence type="ECO:0000256" key="3">
    <source>
        <dbReference type="ARBA" id="ARBA00022448"/>
    </source>
</evidence>
<name>A0A368HHF5_9GAMM</name>
<evidence type="ECO:0000256" key="4">
    <source>
        <dbReference type="ARBA" id="ARBA00022596"/>
    </source>
</evidence>
<dbReference type="Pfam" id="PF03824">
    <property type="entry name" value="NicO"/>
    <property type="match status" value="1"/>
</dbReference>
<evidence type="ECO:0000313" key="10">
    <source>
        <dbReference type="Proteomes" id="UP000253250"/>
    </source>
</evidence>
<keyword evidence="6 8" id="KW-1133">Transmembrane helix</keyword>
<feature type="transmembrane region" description="Helical" evidence="8">
    <location>
        <begin position="222"/>
        <end position="244"/>
    </location>
</feature>
<evidence type="ECO:0000313" key="9">
    <source>
        <dbReference type="EMBL" id="RCN58786.1"/>
    </source>
</evidence>
<evidence type="ECO:0000256" key="2">
    <source>
        <dbReference type="ARBA" id="ARBA00010892"/>
    </source>
</evidence>
<dbReference type="GO" id="GO:0012505">
    <property type="term" value="C:endomembrane system"/>
    <property type="evidence" value="ECO:0007669"/>
    <property type="project" value="UniProtKB-SubCell"/>
</dbReference>
<feature type="transmembrane region" description="Helical" evidence="8">
    <location>
        <begin position="303"/>
        <end position="325"/>
    </location>
</feature>